<dbReference type="SMART" id="SM00409">
    <property type="entry name" value="IG"/>
    <property type="match status" value="2"/>
</dbReference>
<dbReference type="PROSITE" id="PS50835">
    <property type="entry name" value="IG_LIKE"/>
    <property type="match status" value="2"/>
</dbReference>
<evidence type="ECO:0000256" key="1">
    <source>
        <dbReference type="ARBA" id="ARBA00022729"/>
    </source>
</evidence>
<reference evidence="6" key="1">
    <citation type="submission" date="2021-04" db="EMBL/GenBank/DDBJ databases">
        <authorList>
            <consortium name="Wellcome Sanger Institute Data Sharing"/>
        </authorList>
    </citation>
    <scope>NUCLEOTIDE SEQUENCE [LARGE SCALE GENOMIC DNA]</scope>
</reference>
<keyword evidence="2" id="KW-1015">Disulfide bond</keyword>
<feature type="domain" description="Ig-like" evidence="5">
    <location>
        <begin position="172"/>
        <end position="248"/>
    </location>
</feature>
<feature type="domain" description="Ig-like" evidence="5">
    <location>
        <begin position="81"/>
        <end position="164"/>
    </location>
</feature>
<evidence type="ECO:0000256" key="4">
    <source>
        <dbReference type="ARBA" id="ARBA00023319"/>
    </source>
</evidence>
<protein>
    <submittedName>
        <fullName evidence="6">Carcinoembryonic antigen-related cell adhesion molecule 2-like</fullName>
    </submittedName>
</protein>
<dbReference type="InterPro" id="IPR036179">
    <property type="entry name" value="Ig-like_dom_sf"/>
</dbReference>
<accession>A0A671WCP4</accession>
<reference evidence="6" key="2">
    <citation type="submission" date="2025-08" db="UniProtKB">
        <authorList>
            <consortium name="Ensembl"/>
        </authorList>
    </citation>
    <scope>IDENTIFICATION</scope>
</reference>
<keyword evidence="4" id="KW-0393">Immunoglobulin domain</keyword>
<proteinExistence type="predicted"/>
<dbReference type="GeneTree" id="ENSGT01100000263479"/>
<dbReference type="InterPro" id="IPR007110">
    <property type="entry name" value="Ig-like_dom"/>
</dbReference>
<dbReference type="Gene3D" id="2.60.40.10">
    <property type="entry name" value="Immunoglobulins"/>
    <property type="match status" value="3"/>
</dbReference>
<dbReference type="Pfam" id="PF13927">
    <property type="entry name" value="Ig_3"/>
    <property type="match status" value="1"/>
</dbReference>
<organism evidence="6 7">
    <name type="scientific">Sparus aurata</name>
    <name type="common">Gilthead sea bream</name>
    <dbReference type="NCBI Taxonomy" id="8175"/>
    <lineage>
        <taxon>Eukaryota</taxon>
        <taxon>Metazoa</taxon>
        <taxon>Chordata</taxon>
        <taxon>Craniata</taxon>
        <taxon>Vertebrata</taxon>
        <taxon>Euteleostomi</taxon>
        <taxon>Actinopterygii</taxon>
        <taxon>Neopterygii</taxon>
        <taxon>Teleostei</taxon>
        <taxon>Neoteleostei</taxon>
        <taxon>Acanthomorphata</taxon>
        <taxon>Eupercaria</taxon>
        <taxon>Spariformes</taxon>
        <taxon>Sparidae</taxon>
        <taxon>Sparus</taxon>
    </lineage>
</organism>
<dbReference type="Pfam" id="PF07679">
    <property type="entry name" value="I-set"/>
    <property type="match status" value="1"/>
</dbReference>
<gene>
    <name evidence="6" type="primary">LOC115566684</name>
</gene>
<evidence type="ECO:0000313" key="6">
    <source>
        <dbReference type="Ensembl" id="ENSSAUP00010035757.1"/>
    </source>
</evidence>
<dbReference type="Proteomes" id="UP000472265">
    <property type="component" value="Chromosome 17"/>
</dbReference>
<dbReference type="Ensembl" id="ENSSAUT00010037665.1">
    <property type="protein sequence ID" value="ENSSAUP00010035757.1"/>
    <property type="gene ID" value="ENSSAUG00010015140.1"/>
</dbReference>
<dbReference type="InterPro" id="IPR052598">
    <property type="entry name" value="IgSF_CEA-related"/>
</dbReference>
<dbReference type="InterPro" id="IPR003598">
    <property type="entry name" value="Ig_sub2"/>
</dbReference>
<dbReference type="InterPro" id="IPR013098">
    <property type="entry name" value="Ig_I-set"/>
</dbReference>
<dbReference type="InterPro" id="IPR013783">
    <property type="entry name" value="Ig-like_fold"/>
</dbReference>
<reference evidence="6" key="3">
    <citation type="submission" date="2025-09" db="UniProtKB">
        <authorList>
            <consortium name="Ensembl"/>
        </authorList>
    </citation>
    <scope>IDENTIFICATION</scope>
</reference>
<evidence type="ECO:0000256" key="3">
    <source>
        <dbReference type="ARBA" id="ARBA00023180"/>
    </source>
</evidence>
<keyword evidence="3" id="KW-0325">Glycoprotein</keyword>
<sequence length="265" mass="29513">TSTSVDVVGQGYENRISLDRLTGSLVLRNLTEKDTGEYELIIIPYGNLLVFLFDTLSHCFGQVSYNLFIRVLCTAKVSILPTACPTEDLIEGKTSVNLTCDASGVVVTRVWTKDGQPLASGHRFSFHDGNRVLSISPVDRKDTGEFLCNVSNDFSFDTAKCNLKVYYGPDRPDLSQKPIGAELEDSVTLICSADSLPKADFVWTFNNKKIYGSRLYIHEMEWWHLGRYTCTATNAITGLEASVFHTLSVQVGINQLLNSLLKYDF</sequence>
<evidence type="ECO:0000313" key="7">
    <source>
        <dbReference type="Proteomes" id="UP000472265"/>
    </source>
</evidence>
<dbReference type="CDD" id="cd00096">
    <property type="entry name" value="Ig"/>
    <property type="match status" value="1"/>
</dbReference>
<dbReference type="SMART" id="SM00408">
    <property type="entry name" value="IGc2"/>
    <property type="match status" value="2"/>
</dbReference>
<dbReference type="PANTHER" id="PTHR44337">
    <property type="entry name" value="CARCINOEMBRYONIC ANTIGEN-RELATED CELL ADHESION MOLECULE 8"/>
    <property type="match status" value="1"/>
</dbReference>
<name>A0A671WCP4_SPAAU</name>
<keyword evidence="7" id="KW-1185">Reference proteome</keyword>
<dbReference type="PANTHER" id="PTHR44337:SF20">
    <property type="entry name" value="CARCINOEMBRYONIC ANTIGEN-RELATED CELL ADHESION MOLECULE 5-RELATED"/>
    <property type="match status" value="1"/>
</dbReference>
<evidence type="ECO:0000256" key="2">
    <source>
        <dbReference type="ARBA" id="ARBA00023157"/>
    </source>
</evidence>
<dbReference type="AlphaFoldDB" id="A0A671WCP4"/>
<keyword evidence="1" id="KW-0732">Signal</keyword>
<evidence type="ECO:0000259" key="5">
    <source>
        <dbReference type="PROSITE" id="PS50835"/>
    </source>
</evidence>
<dbReference type="SUPFAM" id="SSF48726">
    <property type="entry name" value="Immunoglobulin"/>
    <property type="match status" value="2"/>
</dbReference>
<dbReference type="InterPro" id="IPR003599">
    <property type="entry name" value="Ig_sub"/>
</dbReference>